<comment type="catalytic activity">
    <reaction evidence="1 10">
        <text>[protein]-peptidylproline (omega=180) = [protein]-peptidylproline (omega=0)</text>
        <dbReference type="Rhea" id="RHEA:16237"/>
        <dbReference type="Rhea" id="RHEA-COMP:10747"/>
        <dbReference type="Rhea" id="RHEA-COMP:10748"/>
        <dbReference type="ChEBI" id="CHEBI:83833"/>
        <dbReference type="ChEBI" id="CHEBI:83834"/>
        <dbReference type="EC" id="5.2.1.8"/>
    </reaction>
</comment>
<dbReference type="OMA" id="DACHISP"/>
<evidence type="ECO:0000256" key="5">
    <source>
        <dbReference type="ARBA" id="ARBA00022490"/>
    </source>
</evidence>
<sequence>MEETVACDLFATMLQNNISLLDFFSALLHHIFHCAILRQIMLFLQCVTRLFVPVSPTESVTRLLVPVSPTKIVAGLFVPIHQTLLSYRSLESVELGIFRQKSKSMTNAGESVRDKYCRPERQILSVFDLTKWCRSKAYMEYMAMINELNDAVKGVVSTEDIPISPKVMDAIDILDELQKWTLEYPPEDMGTQRFGNVAFRKWYQRLTEEADDIIYSLLTAEKKSAVVELLPYFLDSFGNSTRIDYGSGHEASFLIFMLCLRKLGVFVPSDNRSLVLRLFLKYLRLIRCLQTTYRMEPAGSRGVHALDDFQFIPFLWGSSQLIGNRRLVPESYLKPDIVEMHASRNLFFDAVHYINNTKVGPFHEHSNQLWNISAVQTWEKVNSGMFKMYEAEVLKKFPVVQHFQFGSLFSIEPVKGVDDLNLTDADNGTTEAARSKC</sequence>
<evidence type="ECO:0000313" key="12">
    <source>
        <dbReference type="Proteomes" id="UP000024404"/>
    </source>
</evidence>
<comment type="subcellular location">
    <subcellularLocation>
        <location evidence="2 10">Cytoplasm</location>
    </subcellularLocation>
</comment>
<dbReference type="GO" id="GO:0003755">
    <property type="term" value="F:peptidyl-prolyl cis-trans isomerase activity"/>
    <property type="evidence" value="ECO:0007669"/>
    <property type="project" value="UniProtKB-KW"/>
</dbReference>
<dbReference type="GO" id="GO:0007052">
    <property type="term" value="P:mitotic spindle organization"/>
    <property type="evidence" value="ECO:0007669"/>
    <property type="project" value="TreeGrafter"/>
</dbReference>
<evidence type="ECO:0000256" key="8">
    <source>
        <dbReference type="ARBA" id="ARBA00044786"/>
    </source>
</evidence>
<evidence type="ECO:0000313" key="11">
    <source>
        <dbReference type="EnsemblMetazoa" id="OVOC2182.1"/>
    </source>
</evidence>
<dbReference type="EnsemblMetazoa" id="OVOC2182.1">
    <property type="protein sequence ID" value="OVOC2182.1"/>
    <property type="gene ID" value="WBGene00238991"/>
</dbReference>
<dbReference type="SUPFAM" id="SSF140984">
    <property type="entry name" value="PTPA-like"/>
    <property type="match status" value="1"/>
</dbReference>
<dbReference type="FunFam" id="1.20.120.1150:FF:000002">
    <property type="entry name" value="Serine/threonine-protein phosphatase 2A activator"/>
    <property type="match status" value="1"/>
</dbReference>
<comment type="similarity">
    <text evidence="3 10">Belongs to the PTPA-type PPIase family.</text>
</comment>
<evidence type="ECO:0000256" key="9">
    <source>
        <dbReference type="ARBA" id="ARBA00044820"/>
    </source>
</evidence>
<protein>
    <recommendedName>
        <fullName evidence="8 10">Serine/threonine-protein phosphatase 2A activator</fullName>
        <ecNumber evidence="4 10">5.2.1.8</ecNumber>
    </recommendedName>
    <alternativeName>
        <fullName evidence="9 10">Phosphotyrosyl phosphatase activator</fullName>
    </alternativeName>
</protein>
<keyword evidence="7 10" id="KW-0413">Isomerase</keyword>
<dbReference type="GO" id="GO:0005634">
    <property type="term" value="C:nucleus"/>
    <property type="evidence" value="ECO:0007669"/>
    <property type="project" value="TreeGrafter"/>
</dbReference>
<evidence type="ECO:0000256" key="6">
    <source>
        <dbReference type="ARBA" id="ARBA00023110"/>
    </source>
</evidence>
<reference evidence="12" key="1">
    <citation type="submission" date="2013-10" db="EMBL/GenBank/DDBJ databases">
        <title>Genome sequencing of Onchocerca volvulus.</title>
        <authorList>
            <person name="Cotton J."/>
            <person name="Tsai J."/>
            <person name="Stanley E."/>
            <person name="Tracey A."/>
            <person name="Holroyd N."/>
            <person name="Lustigman S."/>
            <person name="Berriman M."/>
        </authorList>
    </citation>
    <scope>NUCLEOTIDE SEQUENCE</scope>
</reference>
<dbReference type="Gene3D" id="1.20.120.1150">
    <property type="match status" value="1"/>
</dbReference>
<evidence type="ECO:0000256" key="1">
    <source>
        <dbReference type="ARBA" id="ARBA00000971"/>
    </source>
</evidence>
<evidence type="ECO:0000256" key="4">
    <source>
        <dbReference type="ARBA" id="ARBA00013194"/>
    </source>
</evidence>
<proteinExistence type="inferred from homology"/>
<dbReference type="EC" id="5.2.1.8" evidence="4 10"/>
<keyword evidence="12" id="KW-1185">Reference proteome</keyword>
<evidence type="ECO:0000256" key="2">
    <source>
        <dbReference type="ARBA" id="ARBA00004496"/>
    </source>
</evidence>
<dbReference type="InterPro" id="IPR043170">
    <property type="entry name" value="PTPA_C_lid"/>
</dbReference>
<dbReference type="GO" id="GO:0008160">
    <property type="term" value="F:protein tyrosine phosphatase activator activity"/>
    <property type="evidence" value="ECO:0007669"/>
    <property type="project" value="TreeGrafter"/>
</dbReference>
<keyword evidence="6 10" id="KW-0697">Rotamase</keyword>
<dbReference type="Pfam" id="PF03095">
    <property type="entry name" value="PTPA"/>
    <property type="match status" value="1"/>
</dbReference>
<evidence type="ECO:0000256" key="10">
    <source>
        <dbReference type="RuleBase" id="RU361210"/>
    </source>
</evidence>
<dbReference type="GO" id="GO:0005737">
    <property type="term" value="C:cytoplasm"/>
    <property type="evidence" value="ECO:0007669"/>
    <property type="project" value="UniProtKB-SubCell"/>
</dbReference>
<name>A0A8R1XU09_ONCVO</name>
<dbReference type="PANTHER" id="PTHR10012">
    <property type="entry name" value="SERINE/THREONINE-PROTEIN PHOSPHATASE 2A REGULATORY SUBUNIT B"/>
    <property type="match status" value="1"/>
</dbReference>
<dbReference type="Proteomes" id="UP000024404">
    <property type="component" value="Unassembled WGS sequence"/>
</dbReference>
<reference evidence="11" key="2">
    <citation type="submission" date="2022-06" db="UniProtKB">
        <authorList>
            <consortium name="EnsemblMetazoa"/>
        </authorList>
    </citation>
    <scope>IDENTIFICATION</scope>
</reference>
<comment type="function">
    <text evidence="10">PPIases accelerate the folding of proteins. It catalyzes the cis-trans isomerization of proline imidic peptide bonds in oligopeptides.</text>
</comment>
<keyword evidence="5 10" id="KW-0963">Cytoplasm</keyword>
<dbReference type="CDD" id="cd04087">
    <property type="entry name" value="PTPA"/>
    <property type="match status" value="1"/>
</dbReference>
<dbReference type="PANTHER" id="PTHR10012:SF0">
    <property type="entry name" value="SERINE_THREONINE-PROTEIN PHOSPHATASE 2A ACTIVATOR"/>
    <property type="match status" value="1"/>
</dbReference>
<dbReference type="InterPro" id="IPR037218">
    <property type="entry name" value="PTPA_sf"/>
</dbReference>
<dbReference type="EMBL" id="CMVM020000072">
    <property type="status" value="NOT_ANNOTATED_CDS"/>
    <property type="molecule type" value="Genomic_DNA"/>
</dbReference>
<dbReference type="InterPro" id="IPR004327">
    <property type="entry name" value="Phstyr_phstse_ac"/>
</dbReference>
<organism evidence="11 12">
    <name type="scientific">Onchocerca volvulus</name>
    <dbReference type="NCBI Taxonomy" id="6282"/>
    <lineage>
        <taxon>Eukaryota</taxon>
        <taxon>Metazoa</taxon>
        <taxon>Ecdysozoa</taxon>
        <taxon>Nematoda</taxon>
        <taxon>Chromadorea</taxon>
        <taxon>Rhabditida</taxon>
        <taxon>Spirurina</taxon>
        <taxon>Spiruromorpha</taxon>
        <taxon>Filarioidea</taxon>
        <taxon>Onchocercidae</taxon>
        <taxon>Onchocerca</taxon>
    </lineage>
</organism>
<dbReference type="AlphaFoldDB" id="A0A8R1XU09"/>
<dbReference type="GO" id="GO:0000159">
    <property type="term" value="C:protein phosphatase type 2A complex"/>
    <property type="evidence" value="ECO:0007669"/>
    <property type="project" value="TreeGrafter"/>
</dbReference>
<evidence type="ECO:0000256" key="3">
    <source>
        <dbReference type="ARBA" id="ARBA00011019"/>
    </source>
</evidence>
<accession>A0A8R1XU09</accession>
<evidence type="ECO:0000256" key="7">
    <source>
        <dbReference type="ARBA" id="ARBA00023235"/>
    </source>
</evidence>